<reference evidence="10" key="1">
    <citation type="submission" date="2015-12" db="EMBL/GenBank/DDBJ databases">
        <title>FDA dAtabase for Regulatory Grade micrObial Sequences (FDA-ARGOS): Supporting development and validation of Infectious Disease Dx tests.</title>
        <authorList>
            <person name="Case J."/>
            <person name="Tallon L."/>
            <person name="Sadzewicz L."/>
            <person name="Sengamalay N."/>
            <person name="Ott S."/>
            <person name="Godinez A."/>
            <person name="Nagaraj S."/>
            <person name="Nadendla S."/>
            <person name="Sichtig H."/>
        </authorList>
    </citation>
    <scope>NUCLEOTIDE SEQUENCE [LARGE SCALE GENOMIC DNA]</scope>
    <source>
        <strain evidence="10">FDAARGOS_147</strain>
    </source>
</reference>
<evidence type="ECO:0000256" key="4">
    <source>
        <dbReference type="ARBA" id="ARBA00023125"/>
    </source>
</evidence>
<dbReference type="GO" id="GO:0044780">
    <property type="term" value="P:bacterial-type flagellum assembly"/>
    <property type="evidence" value="ECO:0007669"/>
    <property type="project" value="InterPro"/>
</dbReference>
<evidence type="ECO:0000313" key="10">
    <source>
        <dbReference type="Proteomes" id="UP000060602"/>
    </source>
</evidence>
<keyword evidence="4" id="KW-0238">DNA-binding</keyword>
<sequence length="106" mass="11587">MPRSTELLRDIHETNLMYLLLLQRMARTGNLPAMAGMQISERACQWLAGLRHEDLARLARSSVVLAQLNLEPHLLLATLSHGMQATLAADAPTEAPAQAPPVRTPA</sequence>
<keyword evidence="7" id="KW-0804">Transcription</keyword>
<dbReference type="Pfam" id="PF05247">
    <property type="entry name" value="FlhD"/>
    <property type="match status" value="1"/>
</dbReference>
<evidence type="ECO:0000256" key="1">
    <source>
        <dbReference type="ARBA" id="ARBA00022490"/>
    </source>
</evidence>
<dbReference type="RefSeq" id="WP_061071320.1">
    <property type="nucleotide sequence ID" value="NZ_CP014060.2"/>
</dbReference>
<keyword evidence="3" id="KW-0805">Transcription regulation</keyword>
<keyword evidence="1" id="KW-0963">Cytoplasm</keyword>
<organism evidence="9 10">
    <name type="scientific">Alcaligenes xylosoxydans xylosoxydans</name>
    <name type="common">Achromobacter xylosoxidans</name>
    <dbReference type="NCBI Taxonomy" id="85698"/>
    <lineage>
        <taxon>Bacteria</taxon>
        <taxon>Pseudomonadati</taxon>
        <taxon>Pseudomonadota</taxon>
        <taxon>Betaproteobacteria</taxon>
        <taxon>Burkholderiales</taxon>
        <taxon>Alcaligenaceae</taxon>
        <taxon>Achromobacter</taxon>
    </lineage>
</organism>
<evidence type="ECO:0000256" key="7">
    <source>
        <dbReference type="ARBA" id="ARBA00023163"/>
    </source>
</evidence>
<dbReference type="InterPro" id="IPR023559">
    <property type="entry name" value="Flagellar_FlhD"/>
</dbReference>
<dbReference type="SUPFAM" id="SSF63592">
    <property type="entry name" value="Flagellar transcriptional activator FlhD"/>
    <property type="match status" value="1"/>
</dbReference>
<dbReference type="GO" id="GO:0003677">
    <property type="term" value="F:DNA binding"/>
    <property type="evidence" value="ECO:0007669"/>
    <property type="project" value="UniProtKB-KW"/>
</dbReference>
<evidence type="ECO:0000256" key="2">
    <source>
        <dbReference type="ARBA" id="ARBA00022795"/>
    </source>
</evidence>
<comment type="function">
    <text evidence="8">Functions in complex with FlhC as a master transcriptional regulator that regulates transcription of several flagellar and non-flagellar operons by binding to their promoter region. Activates expression of class 2 flagellar genes, including fliA, which is a flagellum-specific sigma factor that turns on the class 3 genes. Also regulates genes whose products function in a variety of physiological pathways.</text>
</comment>
<evidence type="ECO:0000256" key="8">
    <source>
        <dbReference type="ARBA" id="ARBA00025431"/>
    </source>
</evidence>
<keyword evidence="2" id="KW-1005">Bacterial flagellum biogenesis</keyword>
<gene>
    <name evidence="9" type="ORF">AL504_04380</name>
</gene>
<accession>A0A0X8NVY0</accession>
<name>A0A0X8NVY0_ALCXX</name>
<keyword evidence="6" id="KW-0010">Activator</keyword>
<evidence type="ECO:0000313" key="9">
    <source>
        <dbReference type="EMBL" id="AMG35340.1"/>
    </source>
</evidence>
<dbReference type="InterPro" id="IPR036194">
    <property type="entry name" value="FlhD_sf"/>
</dbReference>
<evidence type="ECO:0000256" key="5">
    <source>
        <dbReference type="ARBA" id="ARBA00023157"/>
    </source>
</evidence>
<evidence type="ECO:0000256" key="3">
    <source>
        <dbReference type="ARBA" id="ARBA00023015"/>
    </source>
</evidence>
<dbReference type="Gene3D" id="1.10.4000.10">
    <property type="entry name" value="Flagellar transcriptional activator FlhD"/>
    <property type="match status" value="1"/>
</dbReference>
<dbReference type="EMBL" id="CP014060">
    <property type="protein sequence ID" value="AMG35340.1"/>
    <property type="molecule type" value="Genomic_DNA"/>
</dbReference>
<evidence type="ECO:0000256" key="6">
    <source>
        <dbReference type="ARBA" id="ARBA00023159"/>
    </source>
</evidence>
<proteinExistence type="predicted"/>
<keyword evidence="5" id="KW-1015">Disulfide bond</keyword>
<protein>
    <submittedName>
        <fullName evidence="9">Transcriptional regulator</fullName>
    </submittedName>
</protein>
<dbReference type="AlphaFoldDB" id="A0A0X8NVY0"/>
<dbReference type="Proteomes" id="UP000060602">
    <property type="component" value="Chromosome"/>
</dbReference>
<dbReference type="GO" id="GO:0045893">
    <property type="term" value="P:positive regulation of DNA-templated transcription"/>
    <property type="evidence" value="ECO:0007669"/>
    <property type="project" value="InterPro"/>
</dbReference>